<dbReference type="SUPFAM" id="SSF52374">
    <property type="entry name" value="Nucleotidylyl transferase"/>
    <property type="match status" value="1"/>
</dbReference>
<evidence type="ECO:0000313" key="10">
    <source>
        <dbReference type="EMBL" id="GGC99360.1"/>
    </source>
</evidence>
<comment type="subunit">
    <text evidence="9">Homodimer.</text>
</comment>
<dbReference type="PANTHER" id="PTHR21299">
    <property type="entry name" value="CYTIDYLATE KINASE/PANTOATE-BETA-ALANINE LIGASE"/>
    <property type="match status" value="1"/>
</dbReference>
<keyword evidence="3 9" id="KW-0963">Cytoplasm</keyword>
<dbReference type="InterPro" id="IPR042176">
    <property type="entry name" value="Pantoate_ligase_C"/>
</dbReference>
<dbReference type="NCBIfam" id="TIGR00018">
    <property type="entry name" value="panC"/>
    <property type="match status" value="1"/>
</dbReference>
<feature type="binding site" evidence="9">
    <location>
        <begin position="184"/>
        <end position="187"/>
    </location>
    <ligand>
        <name>ATP</name>
        <dbReference type="ChEBI" id="CHEBI:30616"/>
    </ligand>
</feature>
<comment type="function">
    <text evidence="9">Catalyzes the condensation of pantoate with beta-alanine in an ATP-dependent reaction via a pantoyl-adenylate intermediate.</text>
</comment>
<dbReference type="InterPro" id="IPR004821">
    <property type="entry name" value="Cyt_trans-like"/>
</dbReference>
<evidence type="ECO:0000256" key="3">
    <source>
        <dbReference type="ARBA" id="ARBA00022490"/>
    </source>
</evidence>
<dbReference type="PANTHER" id="PTHR21299:SF1">
    <property type="entry name" value="PANTOATE--BETA-ALANINE LIGASE"/>
    <property type="match status" value="1"/>
</dbReference>
<evidence type="ECO:0000256" key="4">
    <source>
        <dbReference type="ARBA" id="ARBA00022598"/>
    </source>
</evidence>
<evidence type="ECO:0000256" key="5">
    <source>
        <dbReference type="ARBA" id="ARBA00022655"/>
    </source>
</evidence>
<dbReference type="CDD" id="cd00560">
    <property type="entry name" value="PanC"/>
    <property type="match status" value="1"/>
</dbReference>
<sequence>MIVIKSISEMQAYMREKVKEGKVIGFIPTMGYLHEGHQRLMREARKECDFVVTSIFVNPLQFGPNEDFDRYPRDEKHDQQIAEQEENDILFFPHVDEMYPIEQSVKMTVHKRVNALCGKSRVGHFDGVVTVLAKLFNIVMPDNVYMGMKDAQQVAVVDALIEDYNIPVKLIPVPTVREEDLLAKSSRNVYLNVHEREEAPYLYQSLLHGKSLIENNGEKSPQAVIEAVSHFIKTHTHGKIDYVDILSYPQLESLEVCSGDMIIALAVHFEKARLIDNIRVNQ</sequence>
<evidence type="ECO:0000256" key="7">
    <source>
        <dbReference type="ARBA" id="ARBA00022840"/>
    </source>
</evidence>
<evidence type="ECO:0000313" key="11">
    <source>
        <dbReference type="Proteomes" id="UP000642571"/>
    </source>
</evidence>
<keyword evidence="11" id="KW-1185">Reference proteome</keyword>
<comment type="caution">
    <text evidence="10">The sequence shown here is derived from an EMBL/GenBank/DDBJ whole genome shotgun (WGS) entry which is preliminary data.</text>
</comment>
<evidence type="ECO:0000256" key="6">
    <source>
        <dbReference type="ARBA" id="ARBA00022741"/>
    </source>
</evidence>
<dbReference type="InterPro" id="IPR003721">
    <property type="entry name" value="Pantoate_ligase"/>
</dbReference>
<keyword evidence="6 9" id="KW-0547">Nucleotide-binding</keyword>
<gene>
    <name evidence="9 10" type="primary">panC</name>
    <name evidence="10" type="ORF">GCM10011389_03270</name>
</gene>
<comment type="subcellular location">
    <subcellularLocation>
        <location evidence="9">Cytoplasm</location>
    </subcellularLocation>
</comment>
<organism evidence="10 11">
    <name type="scientific">Pontibacillus salipaludis</name>
    <dbReference type="NCBI Taxonomy" id="1697394"/>
    <lineage>
        <taxon>Bacteria</taxon>
        <taxon>Bacillati</taxon>
        <taxon>Bacillota</taxon>
        <taxon>Bacilli</taxon>
        <taxon>Bacillales</taxon>
        <taxon>Bacillaceae</taxon>
        <taxon>Pontibacillus</taxon>
    </lineage>
</organism>
<feature type="binding site" evidence="9">
    <location>
        <position position="61"/>
    </location>
    <ligand>
        <name>beta-alanine</name>
        <dbReference type="ChEBI" id="CHEBI:57966"/>
    </ligand>
</feature>
<reference evidence="11" key="1">
    <citation type="journal article" date="2019" name="Int. J. Syst. Evol. Microbiol.">
        <title>The Global Catalogue of Microorganisms (GCM) 10K type strain sequencing project: providing services to taxonomists for standard genome sequencing and annotation.</title>
        <authorList>
            <consortium name="The Broad Institute Genomics Platform"/>
            <consortium name="The Broad Institute Genome Sequencing Center for Infectious Disease"/>
            <person name="Wu L."/>
            <person name="Ma J."/>
        </authorList>
    </citation>
    <scope>NUCLEOTIDE SEQUENCE [LARGE SCALE GENOMIC DNA]</scope>
    <source>
        <strain evidence="11">CGMCC 1.15353</strain>
    </source>
</reference>
<evidence type="ECO:0000256" key="2">
    <source>
        <dbReference type="ARBA" id="ARBA00009256"/>
    </source>
</evidence>
<dbReference type="HAMAP" id="MF_00158">
    <property type="entry name" value="PanC"/>
    <property type="match status" value="1"/>
</dbReference>
<name>A0ABQ1PLM3_9BACI</name>
<accession>A0ABQ1PLM3</accession>
<dbReference type="EC" id="6.3.2.1" evidence="9"/>
<comment type="miscellaneous">
    <text evidence="9">The reaction proceeds by a bi uni uni bi ping pong mechanism.</text>
</comment>
<dbReference type="InterPro" id="IPR014729">
    <property type="entry name" value="Rossmann-like_a/b/a_fold"/>
</dbReference>
<keyword evidence="5 9" id="KW-0566">Pantothenate biosynthesis</keyword>
<feature type="active site" description="Proton donor" evidence="9">
    <location>
        <position position="37"/>
    </location>
</feature>
<comment type="pathway">
    <text evidence="1 9">Cofactor biosynthesis; (R)-pantothenate biosynthesis; (R)-pantothenate from (R)-pantoate and beta-alanine: step 1/1.</text>
</comment>
<feature type="binding site" evidence="9">
    <location>
        <position position="61"/>
    </location>
    <ligand>
        <name>(R)-pantoate</name>
        <dbReference type="ChEBI" id="CHEBI:15980"/>
    </ligand>
</feature>
<dbReference type="Gene3D" id="3.40.50.620">
    <property type="entry name" value="HUPs"/>
    <property type="match status" value="1"/>
</dbReference>
<comment type="catalytic activity">
    <reaction evidence="8 9">
        <text>(R)-pantoate + beta-alanine + ATP = (R)-pantothenate + AMP + diphosphate + H(+)</text>
        <dbReference type="Rhea" id="RHEA:10912"/>
        <dbReference type="ChEBI" id="CHEBI:15378"/>
        <dbReference type="ChEBI" id="CHEBI:15980"/>
        <dbReference type="ChEBI" id="CHEBI:29032"/>
        <dbReference type="ChEBI" id="CHEBI:30616"/>
        <dbReference type="ChEBI" id="CHEBI:33019"/>
        <dbReference type="ChEBI" id="CHEBI:57966"/>
        <dbReference type="ChEBI" id="CHEBI:456215"/>
        <dbReference type="EC" id="6.3.2.1"/>
    </reaction>
</comment>
<feature type="binding site" evidence="9">
    <location>
        <begin position="147"/>
        <end position="150"/>
    </location>
    <ligand>
        <name>ATP</name>
        <dbReference type="ChEBI" id="CHEBI:30616"/>
    </ligand>
</feature>
<evidence type="ECO:0000256" key="9">
    <source>
        <dbReference type="HAMAP-Rule" id="MF_00158"/>
    </source>
</evidence>
<proteinExistence type="inferred from homology"/>
<feature type="binding site" evidence="9">
    <location>
        <begin position="30"/>
        <end position="37"/>
    </location>
    <ligand>
        <name>ATP</name>
        <dbReference type="ChEBI" id="CHEBI:30616"/>
    </ligand>
</feature>
<dbReference type="NCBIfam" id="TIGR00125">
    <property type="entry name" value="cyt_tran_rel"/>
    <property type="match status" value="1"/>
</dbReference>
<comment type="similarity">
    <text evidence="2 9">Belongs to the pantothenate synthetase family.</text>
</comment>
<dbReference type="Pfam" id="PF02569">
    <property type="entry name" value="Pantoate_ligase"/>
    <property type="match status" value="1"/>
</dbReference>
<keyword evidence="4 9" id="KW-0436">Ligase</keyword>
<keyword evidence="7 9" id="KW-0067">ATP-binding</keyword>
<dbReference type="RefSeq" id="WP_188650241.1">
    <property type="nucleotide sequence ID" value="NZ_BMIN01000001.1"/>
</dbReference>
<dbReference type="EMBL" id="BMIN01000001">
    <property type="protein sequence ID" value="GGC99360.1"/>
    <property type="molecule type" value="Genomic_DNA"/>
</dbReference>
<protein>
    <recommendedName>
        <fullName evidence="9">Pantothenate synthetase</fullName>
        <shortName evidence="9">PS</shortName>
        <ecNumber evidence="9">6.3.2.1</ecNumber>
    </recommendedName>
    <alternativeName>
        <fullName evidence="9">Pantoate--beta-alanine ligase</fullName>
    </alternativeName>
    <alternativeName>
        <fullName evidence="9">Pantoate-activating enzyme</fullName>
    </alternativeName>
</protein>
<feature type="binding site" evidence="9">
    <location>
        <position position="153"/>
    </location>
    <ligand>
        <name>(R)-pantoate</name>
        <dbReference type="ChEBI" id="CHEBI:15980"/>
    </ligand>
</feature>
<dbReference type="Gene3D" id="3.30.1300.10">
    <property type="entry name" value="Pantoate-beta-alanine ligase, C-terminal domain"/>
    <property type="match status" value="1"/>
</dbReference>
<evidence type="ECO:0000256" key="8">
    <source>
        <dbReference type="ARBA" id="ARBA00048258"/>
    </source>
</evidence>
<dbReference type="Proteomes" id="UP000642571">
    <property type="component" value="Unassembled WGS sequence"/>
</dbReference>
<feature type="binding site" evidence="9">
    <location>
        <position position="176"/>
    </location>
    <ligand>
        <name>ATP</name>
        <dbReference type="ChEBI" id="CHEBI:30616"/>
    </ligand>
</feature>
<evidence type="ECO:0000256" key="1">
    <source>
        <dbReference type="ARBA" id="ARBA00004990"/>
    </source>
</evidence>